<dbReference type="PANTHER" id="PTHR33392">
    <property type="entry name" value="POLYISOPRENYL-TEICHOIC ACID--PEPTIDOGLYCAN TEICHOIC ACID TRANSFERASE TAGU"/>
    <property type="match status" value="1"/>
</dbReference>
<feature type="region of interest" description="Disordered" evidence="2">
    <location>
        <begin position="465"/>
        <end position="484"/>
    </location>
</feature>
<dbReference type="AlphaFoldDB" id="A0AB39PGF6"/>
<proteinExistence type="inferred from homology"/>
<feature type="domain" description="LytR/CpsA/Psr regulator C-terminal" evidence="4">
    <location>
        <begin position="366"/>
        <end position="460"/>
    </location>
</feature>
<evidence type="ECO:0000259" key="3">
    <source>
        <dbReference type="Pfam" id="PF03816"/>
    </source>
</evidence>
<feature type="domain" description="Cell envelope-related transcriptional attenuator" evidence="3">
    <location>
        <begin position="87"/>
        <end position="247"/>
    </location>
</feature>
<dbReference type="Pfam" id="PF03816">
    <property type="entry name" value="LytR_cpsA_psr"/>
    <property type="match status" value="1"/>
</dbReference>
<evidence type="ECO:0000256" key="1">
    <source>
        <dbReference type="ARBA" id="ARBA00006068"/>
    </source>
</evidence>
<dbReference type="RefSeq" id="WP_369235855.1">
    <property type="nucleotide sequence ID" value="NZ_CP163435.1"/>
</dbReference>
<dbReference type="EMBL" id="CP163435">
    <property type="protein sequence ID" value="XDQ28118.1"/>
    <property type="molecule type" value="Genomic_DNA"/>
</dbReference>
<sequence length="501" mass="52124">MLRGIAISLAVLILGTAGAGYLYYLHLNGNIKKGQRNSGESGVKKADANADGQTPLNILLIGSDSRNSAANLKLGGHKESVGSKPLADVQMLIHLSADRKSASVVSIPRDTRVDIPKCTDPDTGEKYPAKNTVINESLGRGGPGCTLATWQNLTGVYIDHWMMIDFAGVVKMADAVGGVDVCVKQNVWDRPLPRVSGGSGLKMKAGTRKVKGEQALQWLRTRHAFYSDLGRAKAQHMYMNSMIRTLKSQNGFTDVGRLTDLAEAATKSLKVSEEIGTVKKLYDLGAQLKTVPTSRFTMTTMPTVQDPLDDDHLVAAPADADKVWAMVRDDVSFDKGGKDGKSGSASGSPGPTATATGPAATPAGTLAVTVVNGTGGEGVAAVGQRATAVAGVLQGKGFTRALASATPDPQTRTLVTYAKSSGAQGKADALSVAAALGVPSGQVRASADVTALTLTVGADWRSGAAYPKQSAPKAGDLPESADAVHGADTGDCMDVYKPYRF</sequence>
<organism evidence="5">
    <name type="scientific">Streptomyces sp. R21</name>
    <dbReference type="NCBI Taxonomy" id="3238627"/>
    <lineage>
        <taxon>Bacteria</taxon>
        <taxon>Bacillati</taxon>
        <taxon>Actinomycetota</taxon>
        <taxon>Actinomycetes</taxon>
        <taxon>Kitasatosporales</taxon>
        <taxon>Streptomycetaceae</taxon>
        <taxon>Streptomyces</taxon>
    </lineage>
</organism>
<feature type="region of interest" description="Disordered" evidence="2">
    <location>
        <begin position="335"/>
        <end position="360"/>
    </location>
</feature>
<dbReference type="InterPro" id="IPR004474">
    <property type="entry name" value="LytR_CpsA_psr"/>
</dbReference>
<dbReference type="Pfam" id="PF13399">
    <property type="entry name" value="LytR_C"/>
    <property type="match status" value="1"/>
</dbReference>
<evidence type="ECO:0000256" key="2">
    <source>
        <dbReference type="SAM" id="MobiDB-lite"/>
    </source>
</evidence>
<feature type="compositionally biased region" description="Low complexity" evidence="2">
    <location>
        <begin position="342"/>
        <end position="360"/>
    </location>
</feature>
<dbReference type="Gene3D" id="3.40.630.190">
    <property type="entry name" value="LCP protein"/>
    <property type="match status" value="1"/>
</dbReference>
<evidence type="ECO:0000259" key="4">
    <source>
        <dbReference type="Pfam" id="PF13399"/>
    </source>
</evidence>
<evidence type="ECO:0000313" key="5">
    <source>
        <dbReference type="EMBL" id="XDQ28118.1"/>
    </source>
</evidence>
<gene>
    <name evidence="5" type="ORF">AB5J56_27000</name>
</gene>
<protein>
    <submittedName>
        <fullName evidence="5">LCP family protein</fullName>
    </submittedName>
</protein>
<accession>A0AB39PGF6</accession>
<reference evidence="5" key="1">
    <citation type="submission" date="2024-07" db="EMBL/GenBank/DDBJ databases">
        <authorList>
            <person name="Yu S.T."/>
        </authorList>
    </citation>
    <scope>NUCLEOTIDE SEQUENCE</scope>
    <source>
        <strain evidence="5">R21</strain>
    </source>
</reference>
<dbReference type="PANTHER" id="PTHR33392:SF6">
    <property type="entry name" value="POLYISOPRENYL-TEICHOIC ACID--PEPTIDOGLYCAN TEICHOIC ACID TRANSFERASE TAGU"/>
    <property type="match status" value="1"/>
</dbReference>
<dbReference type="InterPro" id="IPR027381">
    <property type="entry name" value="LytR/CpsA/Psr_C"/>
</dbReference>
<dbReference type="InterPro" id="IPR050922">
    <property type="entry name" value="LytR/CpsA/Psr_CW_biosynth"/>
</dbReference>
<comment type="similarity">
    <text evidence="1">Belongs to the LytR/CpsA/Psr (LCP) family.</text>
</comment>
<name>A0AB39PGF6_9ACTN</name>
<dbReference type="NCBIfam" id="TIGR00350">
    <property type="entry name" value="lytR_cpsA_psr"/>
    <property type="match status" value="1"/>
</dbReference>